<evidence type="ECO:0000313" key="1">
    <source>
        <dbReference type="EMBL" id="EEZ71549.1"/>
    </source>
</evidence>
<organism evidence="1 2">
    <name type="scientific">Neisseria cinerea ATCC 14685</name>
    <dbReference type="NCBI Taxonomy" id="546262"/>
    <lineage>
        <taxon>Bacteria</taxon>
        <taxon>Pseudomonadati</taxon>
        <taxon>Pseudomonadota</taxon>
        <taxon>Betaproteobacteria</taxon>
        <taxon>Neisseriales</taxon>
        <taxon>Neisseriaceae</taxon>
        <taxon>Neisseria</taxon>
    </lineage>
</organism>
<protein>
    <submittedName>
        <fullName evidence="1">Uncharacterized protein</fullName>
    </submittedName>
</protein>
<accession>D0W401</accession>
<sequence length="43" mass="5068">MKNLKIYDLCPLLTAIIKIIIKKFKFVLKVYLNKKSTNLNKTN</sequence>
<proteinExistence type="predicted"/>
<evidence type="ECO:0000313" key="2">
    <source>
        <dbReference type="Proteomes" id="UP000003294"/>
    </source>
</evidence>
<gene>
    <name evidence="1" type="ORF">NEICINOT_04393</name>
</gene>
<dbReference type="AlphaFoldDB" id="D0W401"/>
<dbReference type="STRING" id="546262.NEICINOT_04393"/>
<dbReference type="EMBL" id="ACDY02000007">
    <property type="protein sequence ID" value="EEZ71549.1"/>
    <property type="molecule type" value="Genomic_DNA"/>
</dbReference>
<comment type="caution">
    <text evidence="1">The sequence shown here is derived from an EMBL/GenBank/DDBJ whole genome shotgun (WGS) entry which is preliminary data.</text>
</comment>
<reference evidence="1 2" key="1">
    <citation type="submission" date="2009-10" db="EMBL/GenBank/DDBJ databases">
        <authorList>
            <person name="Weinstock G."/>
            <person name="Sodergren E."/>
            <person name="Clifton S."/>
            <person name="Fulton L."/>
            <person name="Fulton B."/>
            <person name="Courtney L."/>
            <person name="Fronick C."/>
            <person name="Harrison M."/>
            <person name="Strong C."/>
            <person name="Farmer C."/>
            <person name="Delahaunty K."/>
            <person name="Markovic C."/>
            <person name="Hall O."/>
            <person name="Minx P."/>
            <person name="Tomlinson C."/>
            <person name="Mitreva M."/>
            <person name="Nelson J."/>
            <person name="Hou S."/>
            <person name="Wollam A."/>
            <person name="Pepin K.H."/>
            <person name="Johnson M."/>
            <person name="Bhonagiri V."/>
            <person name="Nash W.E."/>
            <person name="Warren W."/>
            <person name="Chinwalla A."/>
            <person name="Mardis E.R."/>
            <person name="Wilson R.K."/>
        </authorList>
    </citation>
    <scope>NUCLEOTIDE SEQUENCE [LARGE SCALE GENOMIC DNA]</scope>
    <source>
        <strain evidence="1 2">ATCC 14685</strain>
    </source>
</reference>
<name>D0W401_NEICI</name>
<dbReference type="Proteomes" id="UP000003294">
    <property type="component" value="Unassembled WGS sequence"/>
</dbReference>